<keyword evidence="2" id="KW-1185">Reference proteome</keyword>
<gene>
    <name evidence="1" type="ORF">EHYA_04430</name>
</gene>
<dbReference type="RefSeq" id="WP_126638755.1">
    <property type="nucleotide sequence ID" value="NZ_BIFH01000021.1"/>
</dbReference>
<dbReference type="AlphaFoldDB" id="A0A401YQ68"/>
<protein>
    <submittedName>
        <fullName evidence="1">Uncharacterized protein</fullName>
    </submittedName>
</protein>
<reference evidence="1 2" key="1">
    <citation type="submission" date="2018-12" db="EMBL/GenBank/DDBJ databases">
        <title>Draft genome sequence of Embleya hyalina NBRC 13850T.</title>
        <authorList>
            <person name="Komaki H."/>
            <person name="Hosoyama A."/>
            <person name="Kimura A."/>
            <person name="Ichikawa N."/>
            <person name="Tamura T."/>
        </authorList>
    </citation>
    <scope>NUCLEOTIDE SEQUENCE [LARGE SCALE GENOMIC DNA]</scope>
    <source>
        <strain evidence="1 2">NBRC 13850</strain>
    </source>
</reference>
<name>A0A401YQ68_9ACTN</name>
<comment type="caution">
    <text evidence="1">The sequence shown here is derived from an EMBL/GenBank/DDBJ whole genome shotgun (WGS) entry which is preliminary data.</text>
</comment>
<dbReference type="EMBL" id="BIFH01000021">
    <property type="protein sequence ID" value="GCD96743.1"/>
    <property type="molecule type" value="Genomic_DNA"/>
</dbReference>
<sequence length="202" mass="22213">MDITSAQCPEPLPGRVGHVAGIESLVLDGRRLWFGFDYQSDMVVSPLIEDPRVMAAFASAHLRQTDGEHDAAYWAESVDAAVTLSGLVPDDVHREFETARLRTELPEPGSHLLYLFDAVAGWDESRSLPTEVREAYDRLGFDEDDVNDCVDHCLEVIRRDGDGSGADAWTVVRFHLSAAVPGFPGNWASIFGPMGERVAERG</sequence>
<evidence type="ECO:0000313" key="2">
    <source>
        <dbReference type="Proteomes" id="UP000286931"/>
    </source>
</evidence>
<accession>A0A401YQ68</accession>
<dbReference type="Proteomes" id="UP000286931">
    <property type="component" value="Unassembled WGS sequence"/>
</dbReference>
<dbReference type="OrthoDB" id="3377433at2"/>
<organism evidence="1 2">
    <name type="scientific">Embleya hyalina</name>
    <dbReference type="NCBI Taxonomy" id="516124"/>
    <lineage>
        <taxon>Bacteria</taxon>
        <taxon>Bacillati</taxon>
        <taxon>Actinomycetota</taxon>
        <taxon>Actinomycetes</taxon>
        <taxon>Kitasatosporales</taxon>
        <taxon>Streptomycetaceae</taxon>
        <taxon>Embleya</taxon>
    </lineage>
</organism>
<evidence type="ECO:0000313" key="1">
    <source>
        <dbReference type="EMBL" id="GCD96743.1"/>
    </source>
</evidence>
<proteinExistence type="predicted"/>